<keyword evidence="1" id="KW-0472">Membrane</keyword>
<keyword evidence="3" id="KW-1185">Reference proteome</keyword>
<dbReference type="EMBL" id="PDJI01000004">
    <property type="protein sequence ID" value="PFG38511.1"/>
    <property type="molecule type" value="Genomic_DNA"/>
</dbReference>
<accession>A0A2A9EJ19</accession>
<gene>
    <name evidence="2" type="ORF">ATJ97_0989</name>
</gene>
<protein>
    <submittedName>
        <fullName evidence="2">Uncharacterized protein</fullName>
    </submittedName>
</protein>
<feature type="transmembrane region" description="Helical" evidence="1">
    <location>
        <begin position="6"/>
        <end position="25"/>
    </location>
</feature>
<sequence length="103" mass="11427">MTGAFVGGFVSVLCALAVLLALLAGRRPENGWSAWLRESLAAWRSDELKGADLRPRRSDVRDTPVEDIFSLGAPEDRPAYARPEELVARLDEVRGHARNVTRR</sequence>
<dbReference type="AlphaFoldDB" id="A0A2A9EJ19"/>
<keyword evidence="1" id="KW-1133">Transmembrane helix</keyword>
<dbReference type="RefSeq" id="WP_098482769.1">
    <property type="nucleotide sequence ID" value="NZ_PDJI01000004.1"/>
</dbReference>
<name>A0A2A9EJ19_9MICO</name>
<reference evidence="2 3" key="1">
    <citation type="submission" date="2017-10" db="EMBL/GenBank/DDBJ databases">
        <title>Sequencing the genomes of 1000 actinobacteria strains.</title>
        <authorList>
            <person name="Klenk H.-P."/>
        </authorList>
    </citation>
    <scope>NUCLEOTIDE SEQUENCE [LARGE SCALE GENOMIC DNA]</scope>
    <source>
        <strain evidence="2 3">DSM 21838</strain>
    </source>
</reference>
<evidence type="ECO:0000256" key="1">
    <source>
        <dbReference type="SAM" id="Phobius"/>
    </source>
</evidence>
<dbReference type="Proteomes" id="UP000222106">
    <property type="component" value="Unassembled WGS sequence"/>
</dbReference>
<proteinExistence type="predicted"/>
<evidence type="ECO:0000313" key="2">
    <source>
        <dbReference type="EMBL" id="PFG38511.1"/>
    </source>
</evidence>
<comment type="caution">
    <text evidence="2">The sequence shown here is derived from an EMBL/GenBank/DDBJ whole genome shotgun (WGS) entry which is preliminary data.</text>
</comment>
<dbReference type="OrthoDB" id="5149996at2"/>
<organism evidence="2 3">
    <name type="scientific">Georgenia soli</name>
    <dbReference type="NCBI Taxonomy" id="638953"/>
    <lineage>
        <taxon>Bacteria</taxon>
        <taxon>Bacillati</taxon>
        <taxon>Actinomycetota</taxon>
        <taxon>Actinomycetes</taxon>
        <taxon>Micrococcales</taxon>
        <taxon>Bogoriellaceae</taxon>
        <taxon>Georgenia</taxon>
    </lineage>
</organism>
<keyword evidence="1" id="KW-0812">Transmembrane</keyword>
<evidence type="ECO:0000313" key="3">
    <source>
        <dbReference type="Proteomes" id="UP000222106"/>
    </source>
</evidence>